<name>A0A0F9IUZ7_9ZZZZ</name>
<proteinExistence type="predicted"/>
<organism evidence="1">
    <name type="scientific">marine sediment metagenome</name>
    <dbReference type="NCBI Taxonomy" id="412755"/>
    <lineage>
        <taxon>unclassified sequences</taxon>
        <taxon>metagenomes</taxon>
        <taxon>ecological metagenomes</taxon>
    </lineage>
</organism>
<gene>
    <name evidence="1" type="ORF">LCGC14_1611080</name>
</gene>
<comment type="caution">
    <text evidence="1">The sequence shown here is derived from an EMBL/GenBank/DDBJ whole genome shotgun (WGS) entry which is preliminary data.</text>
</comment>
<dbReference type="EMBL" id="LAZR01013043">
    <property type="protein sequence ID" value="KKM23844.1"/>
    <property type="molecule type" value="Genomic_DNA"/>
</dbReference>
<accession>A0A0F9IUZ7</accession>
<protein>
    <submittedName>
        <fullName evidence="1">Uncharacterized protein</fullName>
    </submittedName>
</protein>
<evidence type="ECO:0000313" key="1">
    <source>
        <dbReference type="EMBL" id="KKM23844.1"/>
    </source>
</evidence>
<dbReference type="AlphaFoldDB" id="A0A0F9IUZ7"/>
<sequence length="204" mass="20799">MGLFHARVGAISAAEGSINPLTTDTTGAVRLTGGAGKYGDLVLADKVFSATNTAAVALSADDTLVFTGLVLENPVTSGKNYVMLMTSWLQTIATPTAGGLGLQTGIDAGDAATGIAARNSLIGSSITSDAVVDTGCTLVGTPISQMLFSTNWAEATTAGSQQPLGYIDINGLIVLKPGAYCATYSAVGETAAFWFTFTWAEFNV</sequence>
<reference evidence="1" key="1">
    <citation type="journal article" date="2015" name="Nature">
        <title>Complex archaea that bridge the gap between prokaryotes and eukaryotes.</title>
        <authorList>
            <person name="Spang A."/>
            <person name="Saw J.H."/>
            <person name="Jorgensen S.L."/>
            <person name="Zaremba-Niedzwiedzka K."/>
            <person name="Martijn J."/>
            <person name="Lind A.E."/>
            <person name="van Eijk R."/>
            <person name="Schleper C."/>
            <person name="Guy L."/>
            <person name="Ettema T.J."/>
        </authorList>
    </citation>
    <scope>NUCLEOTIDE SEQUENCE</scope>
</reference>